<dbReference type="CDD" id="cd18130">
    <property type="entry name" value="ASADH_C_arch_fung_like"/>
    <property type="match status" value="1"/>
</dbReference>
<evidence type="ECO:0000256" key="7">
    <source>
        <dbReference type="ARBA" id="ARBA00023002"/>
    </source>
</evidence>
<evidence type="ECO:0000256" key="2">
    <source>
        <dbReference type="ARBA" id="ARBA00005097"/>
    </source>
</evidence>
<dbReference type="STRING" id="1054147.F4Q046"/>
<dbReference type="GeneID" id="14870929"/>
<dbReference type="InterPro" id="IPR012280">
    <property type="entry name" value="Semialdhyde_DH_dimer_dom"/>
</dbReference>
<comment type="catalytic activity">
    <reaction evidence="8">
        <text>L-aspartate 4-semialdehyde + phosphate + NADP(+) = 4-phospho-L-aspartate + NADPH + H(+)</text>
        <dbReference type="Rhea" id="RHEA:24284"/>
        <dbReference type="ChEBI" id="CHEBI:15378"/>
        <dbReference type="ChEBI" id="CHEBI:43474"/>
        <dbReference type="ChEBI" id="CHEBI:57535"/>
        <dbReference type="ChEBI" id="CHEBI:57783"/>
        <dbReference type="ChEBI" id="CHEBI:58349"/>
        <dbReference type="ChEBI" id="CHEBI:537519"/>
        <dbReference type="EC" id="1.2.1.11"/>
    </reaction>
    <physiologicalReaction direction="right-to-left" evidence="8">
        <dbReference type="Rhea" id="RHEA:24286"/>
    </physiologicalReaction>
</comment>
<dbReference type="NCBIfam" id="TIGR00978">
    <property type="entry name" value="asd_EA"/>
    <property type="match status" value="1"/>
</dbReference>
<comment type="pathway">
    <text evidence="2">Amino-acid biosynthesis; L-threonine biosynthesis; L-threonine from L-aspartate: step 2/5.</text>
</comment>
<evidence type="ECO:0000313" key="13">
    <source>
        <dbReference type="EMBL" id="EGG18960.1"/>
    </source>
</evidence>
<dbReference type="GO" id="GO:0009088">
    <property type="term" value="P:threonine biosynthetic process"/>
    <property type="evidence" value="ECO:0007669"/>
    <property type="project" value="UniProtKB-KW"/>
</dbReference>
<evidence type="ECO:0000256" key="5">
    <source>
        <dbReference type="ARBA" id="ARBA00022697"/>
    </source>
</evidence>
<proteinExistence type="inferred from homology"/>
<sequence>MNNCTKIKVGVLGATGTVGQRFIQLLENHQHFKVAVLGASANSKDKIYKDAVHWLLATPIPSDIANMKVHACDDIEAFNDCLIIFSALDASVATNLEKTFRIKGKAVFSNAKSHRYDSDVPIVVSSVNSDHIRCVQDQKKMYQGGFIVTNPNCSTTGVVVALKPIVATFGIKEVIVFTMQSVSGAGYPGVPSLDILGNVIPYIGEEEEKIEIETKKILGELSSSDGEQPSSSLKFNDHPMFVSAHTNRVPVSEGHTICLSIKLGREATVEEVSNVLKGYHKLTPPENCKLLISEPPLHVIDYPQTPNRPQPKLDLERGRGLTVTVGRIRGGSYQGGGSFDIRLTLLVHNTVLGAAGSSIQNAETCFKFGYIQ</sequence>
<name>F4Q046_CACFS</name>
<keyword evidence="5" id="KW-0791">Threonine biosynthesis</keyword>
<dbReference type="SMART" id="SM00859">
    <property type="entry name" value="Semialdhyde_dh"/>
    <property type="match status" value="1"/>
</dbReference>
<dbReference type="EC" id="1.2.1.11" evidence="4"/>
<evidence type="ECO:0000256" key="9">
    <source>
        <dbReference type="ARBA" id="ARBA00049950"/>
    </source>
</evidence>
<dbReference type="GO" id="GO:0046983">
    <property type="term" value="F:protein dimerization activity"/>
    <property type="evidence" value="ECO:0007669"/>
    <property type="project" value="InterPro"/>
</dbReference>
<dbReference type="Gene3D" id="3.40.50.720">
    <property type="entry name" value="NAD(P)-binding Rossmann-like Domain"/>
    <property type="match status" value="1"/>
</dbReference>
<dbReference type="GO" id="GO:0051287">
    <property type="term" value="F:NAD binding"/>
    <property type="evidence" value="ECO:0007669"/>
    <property type="project" value="InterPro"/>
</dbReference>
<protein>
    <recommendedName>
        <fullName evidence="10">Aspartate-semialdehyde dehydrogenase</fullName>
        <ecNumber evidence="4">1.2.1.11</ecNumber>
    </recommendedName>
</protein>
<evidence type="ECO:0000256" key="1">
    <source>
        <dbReference type="ARBA" id="ARBA00005021"/>
    </source>
</evidence>
<keyword evidence="7" id="KW-0560">Oxidoreductase</keyword>
<keyword evidence="5" id="KW-0028">Amino-acid biosynthesis</keyword>
<evidence type="ECO:0000256" key="8">
    <source>
        <dbReference type="ARBA" id="ARBA00049864"/>
    </source>
</evidence>
<dbReference type="PIRSF" id="PIRSF000148">
    <property type="entry name" value="ASA_dh"/>
    <property type="match status" value="1"/>
</dbReference>
<comment type="function">
    <text evidence="9">Catalyzes the NADPH-dependent formation of L-aspartate 4-semialdehyde (L-ASA) by the reductive dephosphorylation of 4-phospho-L-aspartate. Mediates the second step in the biosynthesis of amino acids that derive from aspartate (the aspartate family of amino acids), including methioinine and threonine, the latter of which is a precursor to isoleucine.</text>
</comment>
<accession>F4Q046</accession>
<evidence type="ECO:0000259" key="12">
    <source>
        <dbReference type="SMART" id="SM00859"/>
    </source>
</evidence>
<gene>
    <name evidence="13" type="ORF">DFA_02700</name>
</gene>
<dbReference type="AlphaFoldDB" id="F4Q046"/>
<evidence type="ECO:0000256" key="3">
    <source>
        <dbReference type="ARBA" id="ARBA00010584"/>
    </source>
</evidence>
<dbReference type="RefSeq" id="XP_004357422.1">
    <property type="nucleotide sequence ID" value="XM_004357366.1"/>
</dbReference>
<dbReference type="GO" id="GO:0009086">
    <property type="term" value="P:methionine biosynthetic process"/>
    <property type="evidence" value="ECO:0007669"/>
    <property type="project" value="TreeGrafter"/>
</dbReference>
<dbReference type="Proteomes" id="UP000007797">
    <property type="component" value="Unassembled WGS sequence"/>
</dbReference>
<dbReference type="GO" id="GO:0004073">
    <property type="term" value="F:aspartate-semialdehyde dehydrogenase activity"/>
    <property type="evidence" value="ECO:0007669"/>
    <property type="project" value="UniProtKB-EC"/>
</dbReference>
<feature type="active site" description="Acyl-thioester intermediate" evidence="11">
    <location>
        <position position="153"/>
    </location>
</feature>
<dbReference type="Gene3D" id="3.30.360.10">
    <property type="entry name" value="Dihydrodipicolinate Reductase, domain 2"/>
    <property type="match status" value="1"/>
</dbReference>
<dbReference type="OrthoDB" id="1894490at2759"/>
<evidence type="ECO:0000256" key="11">
    <source>
        <dbReference type="PIRSR" id="PIRSR000148-1"/>
    </source>
</evidence>
<dbReference type="NCBIfam" id="NF006416">
    <property type="entry name" value="PRK08664.1"/>
    <property type="match status" value="1"/>
</dbReference>
<dbReference type="InterPro" id="IPR051823">
    <property type="entry name" value="ASADH-related"/>
</dbReference>
<feature type="domain" description="Semialdehyde dehydrogenase NAD-binding" evidence="12">
    <location>
        <begin position="8"/>
        <end position="135"/>
    </location>
</feature>
<evidence type="ECO:0000256" key="10">
    <source>
        <dbReference type="ARBA" id="ARBA00050041"/>
    </source>
</evidence>
<evidence type="ECO:0000256" key="6">
    <source>
        <dbReference type="ARBA" id="ARBA00022857"/>
    </source>
</evidence>
<dbReference type="CDD" id="cd02315">
    <property type="entry name" value="ScASADH_like_N"/>
    <property type="match status" value="1"/>
</dbReference>
<dbReference type="Pfam" id="PF01118">
    <property type="entry name" value="Semialdhyde_dh"/>
    <property type="match status" value="1"/>
</dbReference>
<comment type="similarity">
    <text evidence="3">Belongs to the aspartate-semialdehyde dehydrogenase family.</text>
</comment>
<keyword evidence="14" id="KW-1185">Reference proteome</keyword>
<dbReference type="PANTHER" id="PTHR46718">
    <property type="entry name" value="ASPARTATE-SEMIALDEHYDE DEHYDROGENASE"/>
    <property type="match status" value="1"/>
</dbReference>
<reference evidence="14" key="1">
    <citation type="journal article" date="2011" name="Genome Res.">
        <title>Phylogeny-wide analysis of social amoeba genomes highlights ancient origins for complex intercellular communication.</title>
        <authorList>
            <person name="Heidel A.J."/>
            <person name="Lawal H.M."/>
            <person name="Felder M."/>
            <person name="Schilde C."/>
            <person name="Helps N.R."/>
            <person name="Tunggal B."/>
            <person name="Rivero F."/>
            <person name="John U."/>
            <person name="Schleicher M."/>
            <person name="Eichinger L."/>
            <person name="Platzer M."/>
            <person name="Noegel A.A."/>
            <person name="Schaap P."/>
            <person name="Gloeckner G."/>
        </authorList>
    </citation>
    <scope>NUCLEOTIDE SEQUENCE [LARGE SCALE GENOMIC DNA]</scope>
    <source>
        <strain evidence="14">SH3</strain>
    </source>
</reference>
<evidence type="ECO:0000256" key="4">
    <source>
        <dbReference type="ARBA" id="ARBA00013120"/>
    </source>
</evidence>
<organism evidence="13 14">
    <name type="scientific">Cavenderia fasciculata</name>
    <name type="common">Slime mold</name>
    <name type="synonym">Dictyostelium fasciculatum</name>
    <dbReference type="NCBI Taxonomy" id="261658"/>
    <lineage>
        <taxon>Eukaryota</taxon>
        <taxon>Amoebozoa</taxon>
        <taxon>Evosea</taxon>
        <taxon>Eumycetozoa</taxon>
        <taxon>Dictyostelia</taxon>
        <taxon>Acytosteliales</taxon>
        <taxon>Cavenderiaceae</taxon>
        <taxon>Cavenderia</taxon>
    </lineage>
</organism>
<dbReference type="GO" id="GO:0050661">
    <property type="term" value="F:NADP binding"/>
    <property type="evidence" value="ECO:0007669"/>
    <property type="project" value="InterPro"/>
</dbReference>
<dbReference type="Pfam" id="PF02774">
    <property type="entry name" value="Semialdhyde_dhC"/>
    <property type="match status" value="1"/>
</dbReference>
<dbReference type="SUPFAM" id="SSF51735">
    <property type="entry name" value="NAD(P)-binding Rossmann-fold domains"/>
    <property type="match status" value="1"/>
</dbReference>
<dbReference type="InterPro" id="IPR000534">
    <property type="entry name" value="Semialdehyde_DH_NAD-bd"/>
</dbReference>
<dbReference type="OMA" id="SHNTKMG"/>
<dbReference type="InterPro" id="IPR036291">
    <property type="entry name" value="NAD(P)-bd_dom_sf"/>
</dbReference>
<feature type="active site" description="Proton acceptor" evidence="11">
    <location>
        <position position="255"/>
    </location>
</feature>
<evidence type="ECO:0000313" key="14">
    <source>
        <dbReference type="Proteomes" id="UP000007797"/>
    </source>
</evidence>
<dbReference type="PANTHER" id="PTHR46718:SF1">
    <property type="entry name" value="ASPARTATE-SEMIALDEHYDE DEHYDROGENASE"/>
    <property type="match status" value="1"/>
</dbReference>
<dbReference type="KEGG" id="dfa:DFA_02700"/>
<dbReference type="EMBL" id="GL883017">
    <property type="protein sequence ID" value="EGG18960.1"/>
    <property type="molecule type" value="Genomic_DNA"/>
</dbReference>
<comment type="pathway">
    <text evidence="1">Amino-acid biosynthesis; L-methionine biosynthesis via de novo pathway; L-homoserine from L-aspartate: step 2/3.</text>
</comment>
<dbReference type="SUPFAM" id="SSF55347">
    <property type="entry name" value="Glyceraldehyde-3-phosphate dehydrogenase-like, C-terminal domain"/>
    <property type="match status" value="1"/>
</dbReference>
<dbReference type="InterPro" id="IPR005676">
    <property type="entry name" value="Asp_semi-ald_DH_pep-lack"/>
</dbReference>
<keyword evidence="6" id="KW-0521">NADP</keyword>